<dbReference type="Pfam" id="PF07676">
    <property type="entry name" value="PD40"/>
    <property type="match status" value="4"/>
</dbReference>
<dbReference type="InterPro" id="IPR011042">
    <property type="entry name" value="6-blade_b-propeller_TolB-like"/>
</dbReference>
<dbReference type="SUPFAM" id="SSF69304">
    <property type="entry name" value="Tricorn protease N-terminal domain"/>
    <property type="match status" value="1"/>
</dbReference>
<protein>
    <recommendedName>
        <fullName evidence="5">Tol-Pal system protein TolB</fullName>
    </recommendedName>
</protein>
<reference evidence="9" key="1">
    <citation type="submission" date="2020-01" db="EMBL/GenBank/DDBJ databases">
        <title>Sphingomonas sp. strain CSW-10.</title>
        <authorList>
            <person name="Chen W.-M."/>
        </authorList>
    </citation>
    <scope>NUCLEOTIDE SEQUENCE [LARGE SCALE GENOMIC DNA]</scope>
    <source>
        <strain evidence="9">FSY-8</strain>
    </source>
</reference>
<keyword evidence="9" id="KW-1185">Reference proteome</keyword>
<comment type="similarity">
    <text evidence="2 5">Belongs to the TolB family.</text>
</comment>
<dbReference type="Proteomes" id="UP000753724">
    <property type="component" value="Unassembled WGS sequence"/>
</dbReference>
<proteinExistence type="inferred from homology"/>
<evidence type="ECO:0000256" key="1">
    <source>
        <dbReference type="ARBA" id="ARBA00004418"/>
    </source>
</evidence>
<comment type="function">
    <text evidence="5">Part of the Tol-Pal system, which plays a role in outer membrane invagination during cell division and is important for maintaining outer membrane integrity.</text>
</comment>
<feature type="chain" id="PRO_5044930031" description="Tol-Pal system protein TolB" evidence="5">
    <location>
        <begin position="22"/>
        <end position="463"/>
    </location>
</feature>
<dbReference type="Gene3D" id="2.120.10.30">
    <property type="entry name" value="TolB, C-terminal domain"/>
    <property type="match status" value="1"/>
</dbReference>
<comment type="subunit">
    <text evidence="5">The Tol-Pal system is composed of five core proteins: the inner membrane proteins TolA, TolQ and TolR, the periplasmic protein TolB and the outer membrane protein Pal. They form a network linking the inner and outer membranes and the peptidoglycan layer.</text>
</comment>
<comment type="caution">
    <text evidence="8">The sequence shown here is derived from an EMBL/GenBank/DDBJ whole genome shotgun (WGS) entry which is preliminary data.</text>
</comment>
<dbReference type="SUPFAM" id="SSF52964">
    <property type="entry name" value="TolB, N-terminal domain"/>
    <property type="match status" value="1"/>
</dbReference>
<dbReference type="InterPro" id="IPR011659">
    <property type="entry name" value="WD40"/>
</dbReference>
<keyword evidence="3 5" id="KW-0732">Signal</keyword>
<evidence type="ECO:0000313" key="8">
    <source>
        <dbReference type="EMBL" id="NBC35156.1"/>
    </source>
</evidence>
<evidence type="ECO:0000313" key="9">
    <source>
        <dbReference type="Proteomes" id="UP000753724"/>
    </source>
</evidence>
<dbReference type="HAMAP" id="MF_00671">
    <property type="entry name" value="TolB"/>
    <property type="match status" value="1"/>
</dbReference>
<name>A0ABW9X9F3_9SPHN</name>
<evidence type="ECO:0000256" key="5">
    <source>
        <dbReference type="HAMAP-Rule" id="MF_00671"/>
    </source>
</evidence>
<keyword evidence="5" id="KW-0131">Cell cycle</keyword>
<evidence type="ECO:0000256" key="4">
    <source>
        <dbReference type="ARBA" id="ARBA00022764"/>
    </source>
</evidence>
<keyword evidence="5" id="KW-0132">Cell division</keyword>
<dbReference type="Gene3D" id="3.40.50.10070">
    <property type="entry name" value="TolB, N-terminal domain"/>
    <property type="match status" value="1"/>
</dbReference>
<feature type="region of interest" description="Disordered" evidence="6">
    <location>
        <begin position="444"/>
        <end position="463"/>
    </location>
</feature>
<feature type="signal peptide" evidence="5">
    <location>
        <begin position="1"/>
        <end position="21"/>
    </location>
</feature>
<dbReference type="PANTHER" id="PTHR36842:SF1">
    <property type="entry name" value="PROTEIN TOLB"/>
    <property type="match status" value="1"/>
</dbReference>
<dbReference type="InterPro" id="IPR007195">
    <property type="entry name" value="TolB_N"/>
</dbReference>
<dbReference type="RefSeq" id="WP_161716445.1">
    <property type="nucleotide sequence ID" value="NZ_JAAAPO010000001.1"/>
</dbReference>
<gene>
    <name evidence="5 8" type="primary">tolB</name>
    <name evidence="8" type="ORF">GTZ99_01125</name>
</gene>
<accession>A0ABW9X9F3</accession>
<dbReference type="Pfam" id="PF04052">
    <property type="entry name" value="TolB_N"/>
    <property type="match status" value="1"/>
</dbReference>
<dbReference type="NCBIfam" id="TIGR02800">
    <property type="entry name" value="propeller_TolB"/>
    <property type="match status" value="1"/>
</dbReference>
<organism evidence="8 9">
    <name type="scientific">Novosphingobium ovatum</name>
    <dbReference type="NCBI Taxonomy" id="1908523"/>
    <lineage>
        <taxon>Bacteria</taxon>
        <taxon>Pseudomonadati</taxon>
        <taxon>Pseudomonadota</taxon>
        <taxon>Alphaproteobacteria</taxon>
        <taxon>Sphingomonadales</taxon>
        <taxon>Sphingomonadaceae</taxon>
        <taxon>Novosphingobium</taxon>
    </lineage>
</organism>
<evidence type="ECO:0000259" key="7">
    <source>
        <dbReference type="Pfam" id="PF04052"/>
    </source>
</evidence>
<feature type="domain" description="TolB N-terminal" evidence="7">
    <location>
        <begin position="66"/>
        <end position="160"/>
    </location>
</feature>
<dbReference type="InterPro" id="IPR014167">
    <property type="entry name" value="Tol-Pal_TolB"/>
</dbReference>
<dbReference type="EMBL" id="JAAAPO010000001">
    <property type="protein sequence ID" value="NBC35156.1"/>
    <property type="molecule type" value="Genomic_DNA"/>
</dbReference>
<evidence type="ECO:0000256" key="3">
    <source>
        <dbReference type="ARBA" id="ARBA00022729"/>
    </source>
</evidence>
<evidence type="ECO:0000256" key="6">
    <source>
        <dbReference type="SAM" id="MobiDB-lite"/>
    </source>
</evidence>
<evidence type="ECO:0000256" key="2">
    <source>
        <dbReference type="ARBA" id="ARBA00009820"/>
    </source>
</evidence>
<dbReference type="PANTHER" id="PTHR36842">
    <property type="entry name" value="PROTEIN TOLB HOMOLOG"/>
    <property type="match status" value="1"/>
</dbReference>
<keyword evidence="4 5" id="KW-0574">Periplasm</keyword>
<sequence precursor="true">MRKALPAVSLLSLLLAGGAVAQTITPAPLVNAAPAAPEPVGGPLTGTVSDDSAWQSLGIAIPAMATPADVPTAASAGGTAALGHAISTVITADLKNNGLFKPTGPDALPQVPLPQVDAPEFAGWSARGAEMLVHGSVSAGADGRLTVVCNLYDIALKQQLVHDSWAFAAADWRRAAHKCADKIYARLSGESPFFDSRIAYIAETGPKNFRMKRLAIMDSDGANHRYITTGQAMAMTPRFSPDYKSIVYLSYLNGRPRIYVYDVERNTQRLVIETGSPTFAPRWSPDGKWLLYSMAVAGNTNIYRIAAAGGQPQQLTDTPGINVGGSYSPDGRRIVFESDRSGTQQIYLMNADGTNQHRLSFFGGRSATPEWSPRGDQIAFTHIAGNLRIAVMPVDGGSFRHLTDSWQDEAPTWAPNGRIIQFFRTEANSGRTSLWQVDLTGRNERRLPTPVDGSDPAWGPIRE</sequence>
<comment type="subcellular location">
    <subcellularLocation>
        <location evidence="1 5">Periplasm</location>
    </subcellularLocation>
</comment>